<reference evidence="2" key="2">
    <citation type="submission" date="2007-04" db="EMBL/GenBank/DDBJ databases">
        <title>The genome of the human body louse.</title>
        <authorList>
            <consortium name="The Human Body Louse Genome Consortium"/>
            <person name="Kirkness E."/>
            <person name="Walenz B."/>
            <person name="Hass B."/>
            <person name="Bruggner R."/>
            <person name="Strausberg R."/>
        </authorList>
    </citation>
    <scope>NUCLEOTIDE SEQUENCE</scope>
    <source>
        <strain evidence="2">USDA</strain>
    </source>
</reference>
<dbReference type="OMA" id="STRIDIF"/>
<dbReference type="eggNOG" id="ENOG502R1NR">
    <property type="taxonomic scope" value="Eukaryota"/>
</dbReference>
<dbReference type="VEuPathDB" id="VectorBase:PHUM436580"/>
<protein>
    <submittedName>
        <fullName evidence="2 3">Uncharacterized protein</fullName>
    </submittedName>
</protein>
<feature type="compositionally biased region" description="Polar residues" evidence="1">
    <location>
        <begin position="672"/>
        <end position="698"/>
    </location>
</feature>
<feature type="compositionally biased region" description="Basic and acidic residues" evidence="1">
    <location>
        <begin position="496"/>
        <end position="508"/>
    </location>
</feature>
<feature type="compositionally biased region" description="Low complexity" evidence="1">
    <location>
        <begin position="207"/>
        <end position="217"/>
    </location>
</feature>
<sequence length="1129" mass="125311">MVIEDANKILSYASPYDVQIRFESDSYSTRPSLKRKRDSNIVSTVDRIQHPKFIRSQSISHINEIGKSGNKRLPNQGGFMQEKNRINTSLNKSHEGSNNYPTIKLTASGNDVKRERQKGEKQTHSNFSPSTGNKKFNSTERQVSPGSTGSPQSKLQKFGIKVLPMPLSPKTGDSKEKPRSPIVFENELNVGNNKNDKLINHKPPSAPSRSTSPSGDSLKNRQNGLDESDGSRENVKAMLAKGFQNLKDKINQNTLGKKKNKDPVIPDRANSPEPSHEIKDIKDMDNKNKVLPTLKNNSKISTEITSDAEHPVPKLRGSANNRLKESEKTIKNEFSVPEEVARAGDVARNNRKSLNDPNSGRKSVTSLISEPDSENQSIENLSHKNENFSDGEVSFDGDTSKTLEEAKRPKRSKGKAPAPPDPVKEEKSNSPKKTKCFDSNEINEIKKDTDLDVEKNDKRNSFDSIKPDAKVATLRDKNEVEKELHRPPTYDSDSDTEPKNNDGEDKPNNTKIELNANQVTVHQSPSGDVNDDDIKPGRKAASLGDLSKLDSDQPLSIVLERAVSLDLADGVVQAGKKRKAPLPPSEEFTAAFDDLSYRAEPQVENSLGLNTFQRRLKKSSDFGTLEDVLNEGPKSLEIEINNHSSPVDLAETHNSNIQEFSSWLAECRRPKSNNSETSEEQSPSRKSTTSLINISSPEELNKENKKGDKTEFEFQNNNVSFSVNGKNFPDFEIKEEKSTVTSGTNSKTVVVISQPNSLERTFAETVPLNPAKDDEKQNYFSLENEINSQSLPYQATESSTFDTFITASSDSRMENYTKPSENEDEPPKLPTSPMPEMTNSSTLSTPLSSSLTYITEIKVSTSLKDGNKNRSSSTDGTMSPTLSYRSQIDQFGLDTSELKTSTPRPHSLSFIDKKIQQFDSKPTLAKPLISPIKTKPQLGSLESNNDSVFESSKIPIKTMKSETGQKVLATIQSLAAKGATPSKSPEIEYAKRVASLFSGNSLERNKGEQHRHKPDLIKNEENHVNNSGFFLKEPPQTSPTKPSKDFVPTRKVPPMVPPRKMETTLSSKTITVDIVPKNKDVVNSAQIPIRDRVIPNDDQERNIVTFSSFMPKTQNEESSNSSLISFKIK</sequence>
<reference evidence="2" key="1">
    <citation type="submission" date="2007-04" db="EMBL/GenBank/DDBJ databases">
        <title>Annotation of Pediculus humanus corporis strain USDA.</title>
        <authorList>
            <person name="Kirkness E."/>
            <person name="Hannick L."/>
            <person name="Hass B."/>
            <person name="Bruggner R."/>
            <person name="Lawson D."/>
            <person name="Bidwell S."/>
            <person name="Joardar V."/>
            <person name="Caler E."/>
            <person name="Walenz B."/>
            <person name="Inman J."/>
            <person name="Schobel S."/>
            <person name="Galinsky K."/>
            <person name="Amedeo P."/>
            <person name="Strausberg R."/>
        </authorList>
    </citation>
    <scope>NUCLEOTIDE SEQUENCE</scope>
    <source>
        <strain evidence="2">USDA</strain>
    </source>
</reference>
<accession>E0VTR3</accession>
<feature type="region of interest" description="Disordered" evidence="1">
    <location>
        <begin position="665"/>
        <end position="713"/>
    </location>
</feature>
<evidence type="ECO:0000313" key="3">
    <source>
        <dbReference type="EnsemblMetazoa" id="PHUM436580-PA"/>
    </source>
</evidence>
<feature type="compositionally biased region" description="Basic and acidic residues" evidence="1">
    <location>
        <begin position="274"/>
        <end position="288"/>
    </location>
</feature>
<feature type="compositionally biased region" description="Polar residues" evidence="1">
    <location>
        <begin position="509"/>
        <end position="527"/>
    </location>
</feature>
<proteinExistence type="predicted"/>
<gene>
    <name evidence="3" type="primary">8230577</name>
    <name evidence="2" type="ORF">Phum_PHUM436580</name>
</gene>
<dbReference type="OrthoDB" id="447516at2759"/>
<dbReference type="Proteomes" id="UP000009046">
    <property type="component" value="Unassembled WGS sequence"/>
</dbReference>
<feature type="region of interest" description="Disordered" evidence="1">
    <location>
        <begin position="806"/>
        <end position="847"/>
    </location>
</feature>
<feature type="region of interest" description="Disordered" evidence="1">
    <location>
        <begin position="860"/>
        <end position="884"/>
    </location>
</feature>
<feature type="compositionally biased region" description="Basic and acidic residues" evidence="1">
    <location>
        <begin position="111"/>
        <end position="123"/>
    </location>
</feature>
<evidence type="ECO:0000313" key="4">
    <source>
        <dbReference type="Proteomes" id="UP000009046"/>
    </source>
</evidence>
<dbReference type="AlphaFoldDB" id="E0VTR3"/>
<dbReference type="RefSeq" id="XP_002429507.1">
    <property type="nucleotide sequence ID" value="XM_002429462.1"/>
</dbReference>
<feature type="region of interest" description="Disordered" evidence="1">
    <location>
        <begin position="243"/>
        <end position="546"/>
    </location>
</feature>
<feature type="compositionally biased region" description="Basic and acidic residues" evidence="1">
    <location>
        <begin position="699"/>
        <end position="712"/>
    </location>
</feature>
<feature type="compositionally biased region" description="Basic and acidic residues" evidence="1">
    <location>
        <begin position="422"/>
        <end position="488"/>
    </location>
</feature>
<feature type="region of interest" description="Disordered" evidence="1">
    <location>
        <begin position="90"/>
        <end position="231"/>
    </location>
</feature>
<organism>
    <name type="scientific">Pediculus humanus subsp. corporis</name>
    <name type="common">Body louse</name>
    <dbReference type="NCBI Taxonomy" id="121224"/>
    <lineage>
        <taxon>Eukaryota</taxon>
        <taxon>Metazoa</taxon>
        <taxon>Ecdysozoa</taxon>
        <taxon>Arthropoda</taxon>
        <taxon>Hexapoda</taxon>
        <taxon>Insecta</taxon>
        <taxon>Pterygota</taxon>
        <taxon>Neoptera</taxon>
        <taxon>Paraneoptera</taxon>
        <taxon>Psocodea</taxon>
        <taxon>Troctomorpha</taxon>
        <taxon>Phthiraptera</taxon>
        <taxon>Anoplura</taxon>
        <taxon>Pediculidae</taxon>
        <taxon>Pediculus</taxon>
    </lineage>
</organism>
<keyword evidence="4" id="KW-1185">Reference proteome</keyword>
<feature type="compositionally biased region" description="Polar residues" evidence="1">
    <location>
        <begin position="294"/>
        <end position="305"/>
    </location>
</feature>
<evidence type="ECO:0000313" key="2">
    <source>
        <dbReference type="EMBL" id="EEB16769.1"/>
    </source>
</evidence>
<feature type="compositionally biased region" description="Polar residues" evidence="1">
    <location>
        <begin position="355"/>
        <end position="380"/>
    </location>
</feature>
<feature type="compositionally biased region" description="Basic and acidic residues" evidence="1">
    <location>
        <begin position="398"/>
        <end position="407"/>
    </location>
</feature>
<dbReference type="KEGG" id="phu:Phum_PHUM436580"/>
<dbReference type="EMBL" id="AAZO01005334">
    <property type="status" value="NOT_ANNOTATED_CDS"/>
    <property type="molecule type" value="Genomic_DNA"/>
</dbReference>
<dbReference type="HOGENOM" id="CLU_279311_0_0_1"/>
<reference evidence="3" key="3">
    <citation type="submission" date="2021-02" db="UniProtKB">
        <authorList>
            <consortium name="EnsemblMetazoa"/>
        </authorList>
    </citation>
    <scope>IDENTIFICATION</scope>
    <source>
        <strain evidence="3">USDA</strain>
    </source>
</reference>
<feature type="compositionally biased region" description="Polar residues" evidence="1">
    <location>
        <begin position="124"/>
        <end position="155"/>
    </location>
</feature>
<dbReference type="EnsemblMetazoa" id="PHUM436580-RA">
    <property type="protein sequence ID" value="PHUM436580-PA"/>
    <property type="gene ID" value="PHUM436580"/>
</dbReference>
<dbReference type="EMBL" id="DS235771">
    <property type="protein sequence ID" value="EEB16769.1"/>
    <property type="molecule type" value="Genomic_DNA"/>
</dbReference>
<dbReference type="CTD" id="8230577"/>
<name>E0VTR3_PEDHC</name>
<feature type="compositionally biased region" description="Basic and acidic residues" evidence="1">
    <location>
        <begin position="322"/>
        <end position="331"/>
    </location>
</feature>
<evidence type="ECO:0000256" key="1">
    <source>
        <dbReference type="SAM" id="MobiDB-lite"/>
    </source>
</evidence>
<feature type="region of interest" description="Disordered" evidence="1">
    <location>
        <begin position="1026"/>
        <end position="1060"/>
    </location>
</feature>
<feature type="compositionally biased region" description="Polar residues" evidence="1">
    <location>
        <begin position="90"/>
        <end position="109"/>
    </location>
</feature>
<dbReference type="InParanoid" id="E0VTR3"/>
<dbReference type="GeneID" id="8230577"/>